<keyword evidence="5" id="KW-0488">Methylation</keyword>
<protein>
    <recommendedName>
        <fullName evidence="18">Nuclear pore complex protein</fullName>
    </recommendedName>
</protein>
<evidence type="ECO:0000256" key="14">
    <source>
        <dbReference type="ARBA" id="ARBA00023242"/>
    </source>
</evidence>
<dbReference type="PANTHER" id="PTHR13003:SF2">
    <property type="entry name" value="NUCLEAR PORE COMPLEX PROTEIN NUP107"/>
    <property type="match status" value="1"/>
</dbReference>
<comment type="function">
    <text evidence="18">Functions as a component of the nuclear pore complex (NPC).</text>
</comment>
<reference evidence="19" key="3">
    <citation type="submission" date="2025-08" db="UniProtKB">
        <authorList>
            <consortium name="Ensembl"/>
        </authorList>
    </citation>
    <scope>IDENTIFICATION</scope>
</reference>
<keyword evidence="7" id="KW-0509">mRNA transport</keyword>
<dbReference type="GO" id="GO:0006406">
    <property type="term" value="P:mRNA export from nucleus"/>
    <property type="evidence" value="ECO:0007669"/>
    <property type="project" value="TreeGrafter"/>
</dbReference>
<dbReference type="Proteomes" id="UP000265100">
    <property type="component" value="Chromosome 17"/>
</dbReference>
<keyword evidence="15" id="KW-0137">Centromere</keyword>
<evidence type="ECO:0000256" key="15">
    <source>
        <dbReference type="ARBA" id="ARBA00023328"/>
    </source>
</evidence>
<evidence type="ECO:0000313" key="19">
    <source>
        <dbReference type="Ensembl" id="ENSACLP00000064244.1"/>
    </source>
</evidence>
<reference evidence="19 20" key="1">
    <citation type="submission" date="2018-05" db="EMBL/GenBank/DDBJ databases">
        <authorList>
            <person name="Datahose"/>
        </authorList>
    </citation>
    <scope>NUCLEOTIDE SEQUENCE</scope>
</reference>
<evidence type="ECO:0000256" key="1">
    <source>
        <dbReference type="ARBA" id="ARBA00004629"/>
    </source>
</evidence>
<dbReference type="FunFam" id="1.20.190.50:FF:000001">
    <property type="entry name" value="Nuclear pore complex protein"/>
    <property type="match status" value="1"/>
</dbReference>
<dbReference type="GO" id="GO:0006606">
    <property type="term" value="P:protein import into nucleus"/>
    <property type="evidence" value="ECO:0007669"/>
    <property type="project" value="TreeGrafter"/>
</dbReference>
<dbReference type="GO" id="GO:0000973">
    <property type="term" value="P:post-transcriptional tethering of RNA polymerase II gene DNA at nuclear periphery"/>
    <property type="evidence" value="ECO:0007669"/>
    <property type="project" value="TreeGrafter"/>
</dbReference>
<sequence>MPSYSFLGAFLKHSSSAVFELLDDYQALCQDKVGEFSVVLRAGQNSKTAGVRWLLQQENCTWRLITSLYRDRVQLALEDDLMTDMVVSNSEKVVVEQLFQRDAVIRQSQLVVDWLESIAKDQIGDFSDNIEYYAKNVCWENTLHALKMRRKSGTTFTVPLVTELDPDAPLRQQRPLADLDREDDARLLKNLFTLIRAGMTEEAQRLCKRCGQAWRAATLEGWKLYHDPNMTSGGIELQPVEGNPQRGIWKACCWRMAEEEQLNRYERAIYASLSGNLKPLLAVCESWEDCVWAYFRVMVDSLVEKDLMSSGMAHHEVETLPREYLEANWTMEKVFEELQASESKRVLEETREHYHVIQKFVILGDLDGLLEEFSDWLTASKPLPSHLLRFMTHLVLFFRSLGLALKVKFTLKEDQRKIDVIDWLLYDPAHRAESLKQSNAIMRNFLALQKHDAAKAVFSKVPEDSMREICSQWSGISQTTPLPAEDENAIREHLCIRAYLEAHEAFTDWFRHSSSAPQKPAPAPEAKFTERVANEMREKEYQASLSAWSCRLDALTEDVKERIYNVLLFVDGGWMVDNRQDSEPDSERSHQMAALRSLCLPRLSLLLLSVLQSSSRHQEALRLADIISSDQHCLYQVFSKEELRRFLQKLRESSLALLDRGVDPLGYELQP</sequence>
<gene>
    <name evidence="19" type="primary">NUP107</name>
</gene>
<keyword evidence="14 18" id="KW-0539">Nucleus</keyword>
<dbReference type="AlphaFoldDB" id="A0AAX7U4M9"/>
<dbReference type="GO" id="GO:0031080">
    <property type="term" value="C:nuclear pore outer ring"/>
    <property type="evidence" value="ECO:0007669"/>
    <property type="project" value="TreeGrafter"/>
</dbReference>
<keyword evidence="20" id="KW-1185">Reference proteome</keyword>
<dbReference type="GeneTree" id="ENSGT00390000012080"/>
<dbReference type="GO" id="GO:0031965">
    <property type="term" value="C:nuclear membrane"/>
    <property type="evidence" value="ECO:0007669"/>
    <property type="project" value="UniProtKB-SubCell"/>
</dbReference>
<evidence type="ECO:0000313" key="20">
    <source>
        <dbReference type="Proteomes" id="UP000265100"/>
    </source>
</evidence>
<dbReference type="PANTHER" id="PTHR13003">
    <property type="entry name" value="NUP107-RELATED"/>
    <property type="match status" value="1"/>
</dbReference>
<comment type="subunit">
    <text evidence="17">Part of the nuclear pore complex (NPC). Forms part of the Nup160 subcomplex in the nuclear pore which is composed of NUP160, NUP133, NUP107 and Nup96; this complex plays a role in RNA export and in tethering Nup98 and NUP153 to the nucleus. Does not interact with TPR. Interacts with ZNF106.</text>
</comment>
<keyword evidence="8" id="KW-0995">Kinetochore</keyword>
<comment type="function">
    <text evidence="16">Plays a role in the nuclear pore complex (NPC) assembly and/or maintenance. Required for the assembly of peripheral proteins into the NPC. May anchor NUP62 to the NPC. Involved in nephrogenesis.</text>
</comment>
<keyword evidence="3 18" id="KW-0813">Transport</keyword>
<dbReference type="Gene3D" id="1.20.190.50">
    <property type="match status" value="1"/>
</dbReference>
<comment type="similarity">
    <text evidence="2 18">Belongs to the nucleoporin Nup84/Nup107 family.</text>
</comment>
<evidence type="ECO:0000256" key="11">
    <source>
        <dbReference type="ARBA" id="ARBA00023010"/>
    </source>
</evidence>
<reference evidence="20" key="2">
    <citation type="submission" date="2023-03" db="EMBL/GenBank/DDBJ databases">
        <authorList>
            <consortium name="Wellcome Sanger Institute Data Sharing"/>
        </authorList>
    </citation>
    <scope>NUCLEOTIDE SEQUENCE [LARGE SCALE GENOMIC DNA]</scope>
</reference>
<dbReference type="InterPro" id="IPR007252">
    <property type="entry name" value="Nup84/Nup107"/>
</dbReference>
<keyword evidence="12 18" id="KW-0906">Nuclear pore complex</keyword>
<evidence type="ECO:0000256" key="2">
    <source>
        <dbReference type="ARBA" id="ARBA00009510"/>
    </source>
</evidence>
<evidence type="ECO:0000256" key="12">
    <source>
        <dbReference type="ARBA" id="ARBA00023132"/>
    </source>
</evidence>
<proteinExistence type="inferred from homology"/>
<evidence type="ECO:0000256" key="16">
    <source>
        <dbReference type="ARBA" id="ARBA00056880"/>
    </source>
</evidence>
<evidence type="ECO:0000256" key="10">
    <source>
        <dbReference type="ARBA" id="ARBA00022990"/>
    </source>
</evidence>
<comment type="subcellular location">
    <subcellularLocation>
        <location evidence="1">Chromosome</location>
        <location evidence="1">Centromere</location>
        <location evidence="1">Kinetochore</location>
    </subcellularLocation>
    <subcellularLocation>
        <location evidence="18">Nucleus</location>
        <location evidence="18">Nuclear pore complex</location>
    </subcellularLocation>
    <subcellularLocation>
        <location evidence="18">Nucleus membrane</location>
    </subcellularLocation>
</comment>
<dbReference type="Ensembl" id="ENSACLT00000045498.1">
    <property type="protein sequence ID" value="ENSACLP00000064244.1"/>
    <property type="gene ID" value="ENSACLG00000012617.2"/>
</dbReference>
<evidence type="ECO:0000256" key="7">
    <source>
        <dbReference type="ARBA" id="ARBA00022816"/>
    </source>
</evidence>
<name>A0AAX7U4M9_ASTCA</name>
<keyword evidence="10" id="KW-0007">Acetylation</keyword>
<dbReference type="Gene3D" id="1.10.3450.20">
    <property type="match status" value="1"/>
</dbReference>
<keyword evidence="9" id="KW-0653">Protein transport</keyword>
<evidence type="ECO:0000256" key="13">
    <source>
        <dbReference type="ARBA" id="ARBA00023136"/>
    </source>
</evidence>
<evidence type="ECO:0000256" key="9">
    <source>
        <dbReference type="ARBA" id="ARBA00022927"/>
    </source>
</evidence>
<accession>A0AAX7U4M9</accession>
<dbReference type="GO" id="GO:0000776">
    <property type="term" value="C:kinetochore"/>
    <property type="evidence" value="ECO:0007669"/>
    <property type="project" value="UniProtKB-KW"/>
</dbReference>
<evidence type="ECO:0000256" key="3">
    <source>
        <dbReference type="ARBA" id="ARBA00022448"/>
    </source>
</evidence>
<keyword evidence="4" id="KW-0158">Chromosome</keyword>
<keyword evidence="6" id="KW-0597">Phosphoprotein</keyword>
<keyword evidence="11 18" id="KW-0811">Translocation</keyword>
<evidence type="ECO:0000256" key="18">
    <source>
        <dbReference type="RuleBase" id="RU365072"/>
    </source>
</evidence>
<evidence type="ECO:0000256" key="6">
    <source>
        <dbReference type="ARBA" id="ARBA00022553"/>
    </source>
</evidence>
<dbReference type="FunFam" id="1.10.3450.20:FF:000001">
    <property type="entry name" value="Nuclear pore complex protein"/>
    <property type="match status" value="1"/>
</dbReference>
<keyword evidence="13 18" id="KW-0472">Membrane</keyword>
<evidence type="ECO:0000256" key="5">
    <source>
        <dbReference type="ARBA" id="ARBA00022481"/>
    </source>
</evidence>
<evidence type="ECO:0000256" key="4">
    <source>
        <dbReference type="ARBA" id="ARBA00022454"/>
    </source>
</evidence>
<evidence type="ECO:0000256" key="17">
    <source>
        <dbReference type="ARBA" id="ARBA00063956"/>
    </source>
</evidence>
<dbReference type="GO" id="GO:0017056">
    <property type="term" value="F:structural constituent of nuclear pore"/>
    <property type="evidence" value="ECO:0007669"/>
    <property type="project" value="UniProtKB-UniRule"/>
</dbReference>
<reference evidence="19" key="4">
    <citation type="submission" date="2025-09" db="UniProtKB">
        <authorList>
            <consortium name="Ensembl"/>
        </authorList>
    </citation>
    <scope>IDENTIFICATION</scope>
</reference>
<evidence type="ECO:0000256" key="8">
    <source>
        <dbReference type="ARBA" id="ARBA00022838"/>
    </source>
</evidence>
<organism evidence="19 20">
    <name type="scientific">Astatotilapia calliptera</name>
    <name type="common">Eastern happy</name>
    <name type="synonym">Chromis callipterus</name>
    <dbReference type="NCBI Taxonomy" id="8154"/>
    <lineage>
        <taxon>Eukaryota</taxon>
        <taxon>Metazoa</taxon>
        <taxon>Chordata</taxon>
        <taxon>Craniata</taxon>
        <taxon>Vertebrata</taxon>
        <taxon>Euteleostomi</taxon>
        <taxon>Actinopterygii</taxon>
        <taxon>Neopterygii</taxon>
        <taxon>Teleostei</taxon>
        <taxon>Neoteleostei</taxon>
        <taxon>Acanthomorphata</taxon>
        <taxon>Ovalentaria</taxon>
        <taxon>Cichlomorphae</taxon>
        <taxon>Cichliformes</taxon>
        <taxon>Cichlidae</taxon>
        <taxon>African cichlids</taxon>
        <taxon>Pseudocrenilabrinae</taxon>
        <taxon>Haplochromini</taxon>
        <taxon>Astatotilapia</taxon>
    </lineage>
</organism>
<dbReference type="Pfam" id="PF04121">
    <property type="entry name" value="Nup84_Nup100"/>
    <property type="match status" value="2"/>
</dbReference>